<dbReference type="GO" id="GO:0004930">
    <property type="term" value="F:G protein-coupled receptor activity"/>
    <property type="evidence" value="ECO:0007669"/>
    <property type="project" value="UniProtKB-KW"/>
</dbReference>
<keyword evidence="4 13" id="KW-0716">Sensory transduction</keyword>
<evidence type="ECO:0000256" key="13">
    <source>
        <dbReference type="RuleBase" id="RU004424"/>
    </source>
</evidence>
<keyword evidence="5 13" id="KW-0812">Transmembrane</keyword>
<evidence type="ECO:0000313" key="16">
    <source>
        <dbReference type="Proteomes" id="UP000326458"/>
    </source>
</evidence>
<keyword evidence="8 13" id="KW-0472">Membrane</keyword>
<feature type="transmembrane region" description="Helical" evidence="14">
    <location>
        <begin position="181"/>
        <end position="203"/>
    </location>
</feature>
<feature type="transmembrane region" description="Helical" evidence="14">
    <location>
        <begin position="231"/>
        <end position="254"/>
    </location>
</feature>
<feature type="transmembrane region" description="Helical" evidence="14">
    <location>
        <begin position="18"/>
        <end position="42"/>
    </location>
</feature>
<evidence type="ECO:0000256" key="12">
    <source>
        <dbReference type="RuleBase" id="RU004423"/>
    </source>
</evidence>
<keyword evidence="10 13" id="KW-0807">Transducer</keyword>
<dbReference type="AlphaFoldDB" id="A0A5N3UY81"/>
<dbReference type="GO" id="GO:0016020">
    <property type="term" value="C:membrane"/>
    <property type="evidence" value="ECO:0007669"/>
    <property type="project" value="UniProtKB-SubCell"/>
</dbReference>
<sequence>MVTVNTVATDKDTTRFKIVFTLVVSAIECIIGIAGNGFITVIHGAEWVRGKRLPVGDCILLMLSFSRLLLQIWMMLENTYSLLFWVIYNEKRVYILFKTIVMFLNYSNLWLAAWLNIFYCLRIASFTHPWLSLFFSFCSSFPFSKGIFNVYVNNSVPIPSSNSTGKVYFSETNMGNLVTTLYLGIFIPLIMFMLAATLLIISLKRHTFHMKSSATGSRDPSMEAHLAAIKAISYFLIFYILNAVALFLSISNIFAANSSWNILCKIIMAAYPAAHSVLLILGNPGLKRAWKRFQHQAHLLGAGQLDALCFQMRRDNARRKERKNREKRVM</sequence>
<dbReference type="PANTHER" id="PTHR11394:SF47">
    <property type="entry name" value="TASTE RECEPTOR TYPE 2 MEMBER 40"/>
    <property type="match status" value="1"/>
</dbReference>
<evidence type="ECO:0000256" key="2">
    <source>
        <dbReference type="ARBA" id="ARBA00007376"/>
    </source>
</evidence>
<comment type="caution">
    <text evidence="15">The sequence shown here is derived from an EMBL/GenBank/DDBJ whole genome shotgun (WGS) entry which is preliminary data.</text>
</comment>
<organism evidence="15 16">
    <name type="scientific">Muntiacus muntjak</name>
    <name type="common">Barking deer</name>
    <name type="synonym">Indian muntjac</name>
    <dbReference type="NCBI Taxonomy" id="9888"/>
    <lineage>
        <taxon>Eukaryota</taxon>
        <taxon>Metazoa</taxon>
        <taxon>Chordata</taxon>
        <taxon>Craniata</taxon>
        <taxon>Vertebrata</taxon>
        <taxon>Euteleostomi</taxon>
        <taxon>Mammalia</taxon>
        <taxon>Eutheria</taxon>
        <taxon>Laurasiatheria</taxon>
        <taxon>Artiodactyla</taxon>
        <taxon>Ruminantia</taxon>
        <taxon>Pecora</taxon>
        <taxon>Cervidae</taxon>
        <taxon>Muntiacinae</taxon>
        <taxon>Muntiacus</taxon>
    </lineage>
</organism>
<dbReference type="EMBL" id="VCEA01000003">
    <property type="protein sequence ID" value="KAB0341749.1"/>
    <property type="molecule type" value="Genomic_DNA"/>
</dbReference>
<dbReference type="PANTHER" id="PTHR11394">
    <property type="entry name" value="TASTE RECEPTOR TYPE 2"/>
    <property type="match status" value="1"/>
</dbReference>
<protein>
    <recommendedName>
        <fullName evidence="13">Taste receptor type 2</fullName>
    </recommendedName>
</protein>
<evidence type="ECO:0000256" key="6">
    <source>
        <dbReference type="ARBA" id="ARBA00022989"/>
    </source>
</evidence>
<evidence type="ECO:0000256" key="11">
    <source>
        <dbReference type="ARBA" id="ARBA00025304"/>
    </source>
</evidence>
<accession>A0A5N3UY81</accession>
<keyword evidence="16" id="KW-1185">Reference proteome</keyword>
<evidence type="ECO:0000256" key="1">
    <source>
        <dbReference type="ARBA" id="ARBA00004141"/>
    </source>
</evidence>
<evidence type="ECO:0000256" key="9">
    <source>
        <dbReference type="ARBA" id="ARBA00023170"/>
    </source>
</evidence>
<evidence type="ECO:0000256" key="8">
    <source>
        <dbReference type="ARBA" id="ARBA00023136"/>
    </source>
</evidence>
<dbReference type="GO" id="GO:0033038">
    <property type="term" value="F:bitter taste receptor activity"/>
    <property type="evidence" value="ECO:0007669"/>
    <property type="project" value="InterPro"/>
</dbReference>
<comment type="similarity">
    <text evidence="2 12">Belongs to the G-protein coupled receptor T2R family.</text>
</comment>
<evidence type="ECO:0000313" key="15">
    <source>
        <dbReference type="EMBL" id="KAB0341749.1"/>
    </source>
</evidence>
<keyword evidence="7 13" id="KW-0297">G-protein coupled receptor</keyword>
<dbReference type="Proteomes" id="UP000326458">
    <property type="component" value="Unassembled WGS sequence"/>
</dbReference>
<feature type="transmembrane region" description="Helical" evidence="14">
    <location>
        <begin position="260"/>
        <end position="282"/>
    </location>
</feature>
<keyword evidence="3 13" id="KW-0919">Taste</keyword>
<name>A0A5N3UY81_MUNMU</name>
<dbReference type="FunFam" id="1.20.1070.10:FF:000055">
    <property type="entry name" value="Taste receptor type 2"/>
    <property type="match status" value="1"/>
</dbReference>
<dbReference type="InterPro" id="IPR007960">
    <property type="entry name" value="TAS2R"/>
</dbReference>
<evidence type="ECO:0000256" key="3">
    <source>
        <dbReference type="ARBA" id="ARBA00022480"/>
    </source>
</evidence>
<evidence type="ECO:0000256" key="7">
    <source>
        <dbReference type="ARBA" id="ARBA00023040"/>
    </source>
</evidence>
<dbReference type="Gene3D" id="1.20.1070.10">
    <property type="entry name" value="Rhodopsin 7-helix transmembrane proteins"/>
    <property type="match status" value="1"/>
</dbReference>
<dbReference type="Pfam" id="PF05296">
    <property type="entry name" value="TAS2R"/>
    <property type="match status" value="1"/>
</dbReference>
<reference evidence="15 16" key="1">
    <citation type="submission" date="2019-06" db="EMBL/GenBank/DDBJ databases">
        <title>Discovery of a novel chromosome fission-fusion reversal in muntjac.</title>
        <authorList>
            <person name="Mudd A.B."/>
            <person name="Bredeson J.V."/>
            <person name="Baum R."/>
            <person name="Hockemeyer D."/>
            <person name="Rokhsar D.S."/>
        </authorList>
    </citation>
    <scope>NUCLEOTIDE SEQUENCE [LARGE SCALE GENOMIC DNA]</scope>
    <source>
        <strain evidence="15">UTSW_UCB_Mm</strain>
        <tissue evidence="15">Fibroblast cell line</tissue>
    </source>
</reference>
<comment type="subcellular location">
    <subcellularLocation>
        <location evidence="1 13">Membrane</location>
        <topology evidence="1 13">Multi-pass membrane protein</topology>
    </subcellularLocation>
</comment>
<dbReference type="SUPFAM" id="SSF81321">
    <property type="entry name" value="Family A G protein-coupled receptor-like"/>
    <property type="match status" value="1"/>
</dbReference>
<evidence type="ECO:0000256" key="14">
    <source>
        <dbReference type="SAM" id="Phobius"/>
    </source>
</evidence>
<evidence type="ECO:0000256" key="10">
    <source>
        <dbReference type="ARBA" id="ARBA00023224"/>
    </source>
</evidence>
<evidence type="ECO:0000256" key="5">
    <source>
        <dbReference type="ARBA" id="ARBA00022692"/>
    </source>
</evidence>
<comment type="function">
    <text evidence="11">Gustducin-coupled receptor implicated in the perception of bitter compounds in the oral cavity and the gastrointestinal tract. Signals through PLCB2 and the calcium-regulated cation channel TRPM5.</text>
</comment>
<evidence type="ECO:0000256" key="4">
    <source>
        <dbReference type="ARBA" id="ARBA00022606"/>
    </source>
</evidence>
<keyword evidence="6 14" id="KW-1133">Transmembrane helix</keyword>
<gene>
    <name evidence="15" type="ORF">FD754_018675</name>
</gene>
<proteinExistence type="inferred from homology"/>
<keyword evidence="9 13" id="KW-0675">Receptor</keyword>